<dbReference type="EMBL" id="KV745388">
    <property type="protein sequence ID" value="OCK74938.1"/>
    <property type="molecule type" value="Genomic_DNA"/>
</dbReference>
<evidence type="ECO:0000256" key="1">
    <source>
        <dbReference type="ARBA" id="ARBA00022737"/>
    </source>
</evidence>
<dbReference type="SUPFAM" id="SSF48403">
    <property type="entry name" value="Ankyrin repeat"/>
    <property type="match status" value="1"/>
</dbReference>
<sequence length="174" mass="18641">ASDGEGRTPLHFAADKMHECVAQVLATQMTTSPSVDPRDKPGHTPLHYATCWGFYHMPSCALIAAGADPMLANKKGLTLLHQAAYEGSEAITRLLLSKRANIFAKTVEEGFTPLSYALNSKSYPVTRLLVDNGSDLNVIDPRGGPLLHLAAFVGPPETVQMLLEKGLSQTAKDG</sequence>
<organism evidence="4 5">
    <name type="scientific">Lepidopterella palustris CBS 459.81</name>
    <dbReference type="NCBI Taxonomy" id="1314670"/>
    <lineage>
        <taxon>Eukaryota</taxon>
        <taxon>Fungi</taxon>
        <taxon>Dikarya</taxon>
        <taxon>Ascomycota</taxon>
        <taxon>Pezizomycotina</taxon>
        <taxon>Dothideomycetes</taxon>
        <taxon>Pleosporomycetidae</taxon>
        <taxon>Mytilinidiales</taxon>
        <taxon>Argynnaceae</taxon>
        <taxon>Lepidopterella</taxon>
    </lineage>
</organism>
<dbReference type="GO" id="GO:0005634">
    <property type="term" value="C:nucleus"/>
    <property type="evidence" value="ECO:0007669"/>
    <property type="project" value="TreeGrafter"/>
</dbReference>
<gene>
    <name evidence="4" type="ORF">K432DRAFT_309666</name>
</gene>
<dbReference type="PROSITE" id="PS50088">
    <property type="entry name" value="ANK_REPEAT"/>
    <property type="match status" value="3"/>
</dbReference>
<dbReference type="InterPro" id="IPR050663">
    <property type="entry name" value="Ankyrin-SOCS_Box"/>
</dbReference>
<dbReference type="GO" id="GO:0045944">
    <property type="term" value="P:positive regulation of transcription by RNA polymerase II"/>
    <property type="evidence" value="ECO:0007669"/>
    <property type="project" value="TreeGrafter"/>
</dbReference>
<keyword evidence="1" id="KW-0677">Repeat</keyword>
<feature type="repeat" description="ANK" evidence="3">
    <location>
        <begin position="75"/>
        <end position="107"/>
    </location>
</feature>
<feature type="repeat" description="ANK" evidence="3">
    <location>
        <begin position="142"/>
        <end position="174"/>
    </location>
</feature>
<dbReference type="Gene3D" id="1.25.40.20">
    <property type="entry name" value="Ankyrin repeat-containing domain"/>
    <property type="match status" value="2"/>
</dbReference>
<keyword evidence="5" id="KW-1185">Reference proteome</keyword>
<evidence type="ECO:0000256" key="3">
    <source>
        <dbReference type="PROSITE-ProRule" id="PRU00023"/>
    </source>
</evidence>
<dbReference type="PRINTS" id="PR01415">
    <property type="entry name" value="ANKYRIN"/>
</dbReference>
<protein>
    <submittedName>
        <fullName evidence="4">Ankyrin</fullName>
    </submittedName>
</protein>
<accession>A0A8E2E0H7</accession>
<reference evidence="4 5" key="1">
    <citation type="journal article" date="2016" name="Nat. Commun.">
        <title>Ectomycorrhizal ecology is imprinted in the genome of the dominant symbiotic fungus Cenococcum geophilum.</title>
        <authorList>
            <consortium name="DOE Joint Genome Institute"/>
            <person name="Peter M."/>
            <person name="Kohler A."/>
            <person name="Ohm R.A."/>
            <person name="Kuo A."/>
            <person name="Krutzmann J."/>
            <person name="Morin E."/>
            <person name="Arend M."/>
            <person name="Barry K.W."/>
            <person name="Binder M."/>
            <person name="Choi C."/>
            <person name="Clum A."/>
            <person name="Copeland A."/>
            <person name="Grisel N."/>
            <person name="Haridas S."/>
            <person name="Kipfer T."/>
            <person name="LaButti K."/>
            <person name="Lindquist E."/>
            <person name="Lipzen A."/>
            <person name="Maire R."/>
            <person name="Meier B."/>
            <person name="Mihaltcheva S."/>
            <person name="Molinier V."/>
            <person name="Murat C."/>
            <person name="Poggeler S."/>
            <person name="Quandt C.A."/>
            <person name="Sperisen C."/>
            <person name="Tritt A."/>
            <person name="Tisserant E."/>
            <person name="Crous P.W."/>
            <person name="Henrissat B."/>
            <person name="Nehls U."/>
            <person name="Egli S."/>
            <person name="Spatafora J.W."/>
            <person name="Grigoriev I.V."/>
            <person name="Martin F.M."/>
        </authorList>
    </citation>
    <scope>NUCLEOTIDE SEQUENCE [LARGE SCALE GENOMIC DNA]</scope>
    <source>
        <strain evidence="4 5">CBS 459.81</strain>
    </source>
</reference>
<name>A0A8E2E0H7_9PEZI</name>
<dbReference type="Proteomes" id="UP000250266">
    <property type="component" value="Unassembled WGS sequence"/>
</dbReference>
<feature type="repeat" description="ANK" evidence="3">
    <location>
        <begin position="109"/>
        <end position="141"/>
    </location>
</feature>
<dbReference type="SMART" id="SM00248">
    <property type="entry name" value="ANK"/>
    <property type="match status" value="5"/>
</dbReference>
<dbReference type="GO" id="GO:0000976">
    <property type="term" value="F:transcription cis-regulatory region binding"/>
    <property type="evidence" value="ECO:0007669"/>
    <property type="project" value="TreeGrafter"/>
</dbReference>
<dbReference type="PANTHER" id="PTHR24193:SF121">
    <property type="entry name" value="ADA2A-CONTAINING COMPLEX COMPONENT 3, ISOFORM D"/>
    <property type="match status" value="1"/>
</dbReference>
<keyword evidence="2 3" id="KW-0040">ANK repeat</keyword>
<dbReference type="PROSITE" id="PS50297">
    <property type="entry name" value="ANK_REP_REGION"/>
    <property type="match status" value="3"/>
</dbReference>
<dbReference type="Pfam" id="PF12796">
    <property type="entry name" value="Ank_2"/>
    <property type="match status" value="2"/>
</dbReference>
<dbReference type="PANTHER" id="PTHR24193">
    <property type="entry name" value="ANKYRIN REPEAT PROTEIN"/>
    <property type="match status" value="1"/>
</dbReference>
<dbReference type="InterPro" id="IPR002110">
    <property type="entry name" value="Ankyrin_rpt"/>
</dbReference>
<evidence type="ECO:0000313" key="4">
    <source>
        <dbReference type="EMBL" id="OCK74938.1"/>
    </source>
</evidence>
<dbReference type="OrthoDB" id="3945980at2759"/>
<proteinExistence type="predicted"/>
<dbReference type="AlphaFoldDB" id="A0A8E2E0H7"/>
<dbReference type="InterPro" id="IPR036770">
    <property type="entry name" value="Ankyrin_rpt-contain_sf"/>
</dbReference>
<feature type="non-terminal residue" evidence="4">
    <location>
        <position position="1"/>
    </location>
</feature>
<evidence type="ECO:0000313" key="5">
    <source>
        <dbReference type="Proteomes" id="UP000250266"/>
    </source>
</evidence>
<evidence type="ECO:0000256" key="2">
    <source>
        <dbReference type="ARBA" id="ARBA00023043"/>
    </source>
</evidence>